<dbReference type="Proteomes" id="UP001595925">
    <property type="component" value="Unassembled WGS sequence"/>
</dbReference>
<dbReference type="RefSeq" id="WP_224828758.1">
    <property type="nucleotide sequence ID" value="NZ_JAIVEF010000010.1"/>
</dbReference>
<comment type="caution">
    <text evidence="2">The sequence shown here is derived from an EMBL/GenBank/DDBJ whole genome shotgun (WGS) entry which is preliminary data.</text>
</comment>
<keyword evidence="1" id="KW-0472">Membrane</keyword>
<keyword evidence="1" id="KW-1133">Transmembrane helix</keyword>
<feature type="transmembrane region" description="Helical" evidence="1">
    <location>
        <begin position="103"/>
        <end position="123"/>
    </location>
</feature>
<dbReference type="AlphaFoldDB" id="A0ABD5QK69"/>
<evidence type="ECO:0000256" key="1">
    <source>
        <dbReference type="SAM" id="Phobius"/>
    </source>
</evidence>
<feature type="transmembrane region" description="Helical" evidence="1">
    <location>
        <begin position="78"/>
        <end position="97"/>
    </location>
</feature>
<name>A0ABD5QK69_9EURY</name>
<reference evidence="2 3" key="1">
    <citation type="journal article" date="2019" name="Int. J. Syst. Evol. Microbiol.">
        <title>The Global Catalogue of Microorganisms (GCM) 10K type strain sequencing project: providing services to taxonomists for standard genome sequencing and annotation.</title>
        <authorList>
            <consortium name="The Broad Institute Genomics Platform"/>
            <consortium name="The Broad Institute Genome Sequencing Center for Infectious Disease"/>
            <person name="Wu L."/>
            <person name="Ma J."/>
        </authorList>
    </citation>
    <scope>NUCLEOTIDE SEQUENCE [LARGE SCALE GENOMIC DNA]</scope>
    <source>
        <strain evidence="2 3">CGMCC 1.15824</strain>
    </source>
</reference>
<sequence length="137" mass="14123">MVSEPLLVLGVAVIGSLVLAGLCLCYAVAADANARGAKGRLWGVFVLVLGPVAVPAYLNHRRDLPGRAETADRLERTAGSVGIGVGIAALVGGVVSPPDPFTIALYTAPLIVVSVPLAFACCYDPGWRALVPNRFAE</sequence>
<proteinExistence type="predicted"/>
<evidence type="ECO:0008006" key="4">
    <source>
        <dbReference type="Google" id="ProtNLM"/>
    </source>
</evidence>
<gene>
    <name evidence="2" type="ORF">ACFPFO_20985</name>
</gene>
<organism evidence="2 3">
    <name type="scientific">Saliphagus infecundisoli</name>
    <dbReference type="NCBI Taxonomy" id="1849069"/>
    <lineage>
        <taxon>Archaea</taxon>
        <taxon>Methanobacteriati</taxon>
        <taxon>Methanobacteriota</taxon>
        <taxon>Stenosarchaea group</taxon>
        <taxon>Halobacteria</taxon>
        <taxon>Halobacteriales</taxon>
        <taxon>Natrialbaceae</taxon>
        <taxon>Saliphagus</taxon>
    </lineage>
</organism>
<accession>A0ABD5QK69</accession>
<dbReference type="EMBL" id="JBHSJG010000063">
    <property type="protein sequence ID" value="MFC4990173.1"/>
    <property type="molecule type" value="Genomic_DNA"/>
</dbReference>
<keyword evidence="1" id="KW-0812">Transmembrane</keyword>
<keyword evidence="3" id="KW-1185">Reference proteome</keyword>
<feature type="transmembrane region" description="Helical" evidence="1">
    <location>
        <begin position="39"/>
        <end position="58"/>
    </location>
</feature>
<protein>
    <recommendedName>
        <fullName evidence="4">Cardiolipin synthase N-terminal domain-containing protein</fullName>
    </recommendedName>
</protein>
<evidence type="ECO:0000313" key="3">
    <source>
        <dbReference type="Proteomes" id="UP001595925"/>
    </source>
</evidence>
<evidence type="ECO:0000313" key="2">
    <source>
        <dbReference type="EMBL" id="MFC4990173.1"/>
    </source>
</evidence>